<evidence type="ECO:0000256" key="1">
    <source>
        <dbReference type="ARBA" id="ARBA00004651"/>
    </source>
</evidence>
<keyword evidence="7" id="KW-0175">Coiled coil</keyword>
<feature type="transmembrane region" description="Helical" evidence="8">
    <location>
        <begin position="411"/>
        <end position="428"/>
    </location>
</feature>
<dbReference type="PANTHER" id="PTHR30509">
    <property type="entry name" value="P-HYDROXYBENZOIC ACID EFFLUX PUMP SUBUNIT-RELATED"/>
    <property type="match status" value="1"/>
</dbReference>
<evidence type="ECO:0000256" key="6">
    <source>
        <dbReference type="ARBA" id="ARBA00043993"/>
    </source>
</evidence>
<keyword evidence="4 8" id="KW-1133">Transmembrane helix</keyword>
<protein>
    <submittedName>
        <fullName evidence="11">Uncharacterized membrane protein YccC</fullName>
    </submittedName>
</protein>
<dbReference type="Proteomes" id="UP000187181">
    <property type="component" value="Unassembled WGS sequence"/>
</dbReference>
<feature type="domain" description="Integral membrane protein YccS N-terminal" evidence="9">
    <location>
        <begin position="84"/>
        <end position="350"/>
    </location>
</feature>
<evidence type="ECO:0000259" key="10">
    <source>
        <dbReference type="Pfam" id="PF13515"/>
    </source>
</evidence>
<feature type="transmembrane region" description="Helical" evidence="8">
    <location>
        <begin position="28"/>
        <end position="47"/>
    </location>
</feature>
<name>A0A1R3WX24_9BACT</name>
<dbReference type="AlphaFoldDB" id="A0A1R3WX24"/>
<proteinExistence type="inferred from homology"/>
<accession>A0A1R3WX24</accession>
<feature type="transmembrane region" description="Helical" evidence="8">
    <location>
        <begin position="149"/>
        <end position="170"/>
    </location>
</feature>
<feature type="transmembrane region" description="Helical" evidence="8">
    <location>
        <begin position="463"/>
        <end position="495"/>
    </location>
</feature>
<keyword evidence="12" id="KW-1185">Reference proteome</keyword>
<reference evidence="12" key="1">
    <citation type="submission" date="2017-01" db="EMBL/GenBank/DDBJ databases">
        <authorList>
            <person name="Varghese N."/>
            <person name="Submissions S."/>
        </authorList>
    </citation>
    <scope>NUCLEOTIDE SEQUENCE [LARGE SCALE GENOMIC DNA]</scope>
    <source>
        <strain evidence="12">LP100</strain>
    </source>
</reference>
<dbReference type="STRING" id="1317125.SAMN05444128_1053"/>
<feature type="transmembrane region" description="Helical" evidence="8">
    <location>
        <begin position="103"/>
        <end position="120"/>
    </location>
</feature>
<evidence type="ECO:0000256" key="8">
    <source>
        <dbReference type="SAM" id="Phobius"/>
    </source>
</evidence>
<dbReference type="Pfam" id="PF12805">
    <property type="entry name" value="FUSC-like"/>
    <property type="match status" value="1"/>
</dbReference>
<gene>
    <name evidence="11" type="ORF">SAMN05444128_1053</name>
</gene>
<keyword evidence="2" id="KW-1003">Cell membrane</keyword>
<keyword evidence="5 8" id="KW-0472">Membrane</keyword>
<sequence length="755" mass="85190">MDTASDARLPYICGMLQELREFLRSTDFVKALVITFAAVMPVLLGLWFDQVPYFLSVTMGTILASGSDVPGSRRHKTVGILASATIAMLASIAVGLVVGSLYLLLPVLAVLVFAISFISVYGFRASLVSFAGLMAIVMSFVHVHTGADIFIHGLLMGAGGLWALLLSLVFHSLLQKRQTETLLINCLRQTARYIQLRGKLAIEEQNLEALQKEFYNLQVKLNETHEALREVLLHERQSSGSSNYHRKQLLIFIDLIDILELSLANPANYERARELFGHSVRVLLPFIKLVFELSAKLDHLADSMQQRRGLPAEHDLEPLIDKCRDSIRQYVEELKLPQAREGALLLHNLLDYEEKLLQKITSIERVYLNLEEQQGIGMQSRERRQFITQQDYDVRILRDNLSLQSPIFKHAGRLTIAMLLGYGLGILFPIQNAYWILLTIVVILRPGYTLTKERSKHRLYGTLLGAVIAGLIVLLVQNVYLYSVLALVSLILSFAFIQRNYRTSSIFVTTGIIFIYALITPDAFDAIQFRVIDTLTGAVISIAAITFLWPSWESQSIKSSIVKALRANRLYLAEIDRYSQHKLQNTTDYKLARKEAFLQMGNLNAAFQRMSQEPKSAQQQLMEFYEIVGLNHTFLAAAAALGTFIRDTKTQANTEDLHLIIKSIDANLVQALQTLQEDEDAEEVAKEELVEAYDHLEGRYNELVAIRTRELAGSSYKPIAPEFLKNLKEARLISDQLKWLHSISGNLKQAVRELA</sequence>
<evidence type="ECO:0000256" key="2">
    <source>
        <dbReference type="ARBA" id="ARBA00022475"/>
    </source>
</evidence>
<feature type="transmembrane region" description="Helical" evidence="8">
    <location>
        <begin position="78"/>
        <end position="97"/>
    </location>
</feature>
<dbReference type="InterPro" id="IPR049453">
    <property type="entry name" value="Memb_transporter_dom"/>
</dbReference>
<dbReference type="GO" id="GO:0005886">
    <property type="term" value="C:plasma membrane"/>
    <property type="evidence" value="ECO:0007669"/>
    <property type="project" value="UniProtKB-SubCell"/>
</dbReference>
<feature type="transmembrane region" description="Helical" evidence="8">
    <location>
        <begin position="531"/>
        <end position="552"/>
    </location>
</feature>
<comment type="similarity">
    <text evidence="6">Belongs to the YccS/YhfK family.</text>
</comment>
<evidence type="ECO:0000256" key="5">
    <source>
        <dbReference type="ARBA" id="ARBA00023136"/>
    </source>
</evidence>
<comment type="subcellular location">
    <subcellularLocation>
        <location evidence="1">Cell membrane</location>
        <topology evidence="1">Multi-pass membrane protein</topology>
    </subcellularLocation>
</comment>
<evidence type="ECO:0000256" key="7">
    <source>
        <dbReference type="SAM" id="Coils"/>
    </source>
</evidence>
<keyword evidence="3 8" id="KW-0812">Transmembrane</keyword>
<feature type="coiled-coil region" evidence="7">
    <location>
        <begin position="193"/>
        <end position="220"/>
    </location>
</feature>
<feature type="transmembrane region" description="Helical" evidence="8">
    <location>
        <begin position="501"/>
        <end position="519"/>
    </location>
</feature>
<dbReference type="EMBL" id="FTPP01000001">
    <property type="protein sequence ID" value="SIT82017.1"/>
    <property type="molecule type" value="Genomic_DNA"/>
</dbReference>
<dbReference type="PANTHER" id="PTHR30509:SF9">
    <property type="entry name" value="MULTIDRUG RESISTANCE PROTEIN MDTO"/>
    <property type="match status" value="1"/>
</dbReference>
<feature type="domain" description="Integral membrane bound transporter" evidence="10">
    <location>
        <begin position="423"/>
        <end position="543"/>
    </location>
</feature>
<organism evidence="11 12">
    <name type="scientific">Pontibacter indicus</name>
    <dbReference type="NCBI Taxonomy" id="1317125"/>
    <lineage>
        <taxon>Bacteria</taxon>
        <taxon>Pseudomonadati</taxon>
        <taxon>Bacteroidota</taxon>
        <taxon>Cytophagia</taxon>
        <taxon>Cytophagales</taxon>
        <taxon>Hymenobacteraceae</taxon>
        <taxon>Pontibacter</taxon>
    </lineage>
</organism>
<evidence type="ECO:0000259" key="9">
    <source>
        <dbReference type="Pfam" id="PF12805"/>
    </source>
</evidence>
<evidence type="ECO:0000256" key="4">
    <source>
        <dbReference type="ARBA" id="ARBA00022989"/>
    </source>
</evidence>
<dbReference type="Pfam" id="PF13515">
    <property type="entry name" value="FUSC_2"/>
    <property type="match status" value="1"/>
</dbReference>
<feature type="transmembrane region" description="Helical" evidence="8">
    <location>
        <begin position="127"/>
        <end position="143"/>
    </location>
</feature>
<evidence type="ECO:0000313" key="11">
    <source>
        <dbReference type="EMBL" id="SIT82017.1"/>
    </source>
</evidence>
<evidence type="ECO:0000256" key="3">
    <source>
        <dbReference type="ARBA" id="ARBA00022692"/>
    </source>
</evidence>
<evidence type="ECO:0000313" key="12">
    <source>
        <dbReference type="Proteomes" id="UP000187181"/>
    </source>
</evidence>
<dbReference type="InterPro" id="IPR032692">
    <property type="entry name" value="YccS_N"/>
</dbReference>